<protein>
    <recommendedName>
        <fullName evidence="2">ATP-binding protein</fullName>
    </recommendedName>
</protein>
<dbReference type="SUPFAM" id="SSF55874">
    <property type="entry name" value="ATPase domain of HSP90 chaperone/DNA topoisomerase II/histidine kinase"/>
    <property type="match status" value="1"/>
</dbReference>
<proteinExistence type="predicted"/>
<dbReference type="AlphaFoldDB" id="A0A2X0QTR5"/>
<reference evidence="1" key="1">
    <citation type="submission" date="2018-05" db="EMBL/GenBank/DDBJ databases">
        <authorList>
            <person name="Lanie J.A."/>
            <person name="Ng W.-L."/>
            <person name="Kazmierczak K.M."/>
            <person name="Andrzejewski T.M."/>
            <person name="Davidsen T.M."/>
            <person name="Wayne K.J."/>
            <person name="Tettelin H."/>
            <person name="Glass J.I."/>
            <person name="Rusch D."/>
            <person name="Podicherti R."/>
            <person name="Tsui H.-C.T."/>
            <person name="Winkler M.E."/>
        </authorList>
    </citation>
    <scope>NUCLEOTIDE SEQUENCE</scope>
    <source>
        <strain evidence="1">KNB</strain>
    </source>
</reference>
<gene>
    <name evidence="1" type="ORF">NITFAB_1143</name>
</gene>
<accession>A0A2X0QTR5</accession>
<dbReference type="Pfam" id="PF13589">
    <property type="entry name" value="HATPase_c_3"/>
    <property type="match status" value="1"/>
</dbReference>
<dbReference type="EMBL" id="LS423452">
    <property type="protein sequence ID" value="SPS05553.1"/>
    <property type="molecule type" value="Genomic_DNA"/>
</dbReference>
<organism evidence="1">
    <name type="scientific">Candidatus Nitrotoga fabula</name>
    <dbReference type="NCBI Taxonomy" id="2182327"/>
    <lineage>
        <taxon>Bacteria</taxon>
        <taxon>Pseudomonadati</taxon>
        <taxon>Pseudomonadota</taxon>
        <taxon>Betaproteobacteria</taxon>
        <taxon>Nitrosomonadales</taxon>
        <taxon>Gallionellaceae</taxon>
        <taxon>Candidatus Nitrotoga</taxon>
    </lineage>
</organism>
<dbReference type="InterPro" id="IPR036890">
    <property type="entry name" value="HATPase_C_sf"/>
</dbReference>
<sequence>MIGTPSSEDRMDEGTLVSAIKTNIGREHCISTKLMTDERIIARVTDGIYRQPASAIRELISNAYDADATRVVINTDAPRFNRISVEDNGHGMSPEAITHLLYHIGGSAKRSGIGHNLGITAPADPTKSPNGRKLIGKIGIGLFSVSQLTHTFQIITKVKGDDFRTIATVALKQYLDDEVMSPTANGQQEFESGKVNIWREKALDKGAHGTTIVLTTIRPQARDILRSWEIWSAIEQSESNHDPNDHQVLEPPRFHIGRVNGQDSDLLQKTSGQYSSVPWTEHDEPEEAFKKLVQGVWDEIGLSNPNPQLDRIFDYYLRMVWQLSLAIPLPYIEEHIFDMPQEEWAEIFMLANSTKGSAKQITPEKDKKIRNIQDFSDSSNAFGQFDVYFDNLKLFRPIKFKNLPTTSHALKKPLVFLGKCNEQFETLPRELSGGPLSFEAYLFWNPKIVPTEHQGVLIRIHGSSGTLFDPTFMRYQVSEQTRLRQITCEIFVREGLDSALNIDRESFNNAHPHSVYIAKWLHSALRQLATAQKRIANVARENLRDENTGVIVSGIKDIAANIWKQETDDQASMPPVIEISENGQKSNVSSIDTYIFDRNSIVPKNTRPNNGRGEILEEKLKAIAQVLASFGLLDAVPKRKQEKLLKAIFEILGATEEK</sequence>
<evidence type="ECO:0008006" key="2">
    <source>
        <dbReference type="Google" id="ProtNLM"/>
    </source>
</evidence>
<name>A0A2X0QTR5_9PROT</name>
<dbReference type="Gene3D" id="3.30.565.10">
    <property type="entry name" value="Histidine kinase-like ATPase, C-terminal domain"/>
    <property type="match status" value="1"/>
</dbReference>
<evidence type="ECO:0000313" key="1">
    <source>
        <dbReference type="EMBL" id="SPS05553.1"/>
    </source>
</evidence>